<comment type="subcellular location">
    <subcellularLocation>
        <location evidence="1">Cell membrane</location>
        <topology evidence="1">Lipid-anchor</topology>
    </subcellularLocation>
</comment>
<keyword evidence="4 5" id="KW-0732">Signal</keyword>
<dbReference type="Gene3D" id="3.40.190.10">
    <property type="entry name" value="Periplasmic binding protein-like II"/>
    <property type="match status" value="1"/>
</dbReference>
<evidence type="ECO:0000256" key="5">
    <source>
        <dbReference type="SAM" id="SignalP"/>
    </source>
</evidence>
<protein>
    <submittedName>
        <fullName evidence="7">ABC transporter substrate-binding protein</fullName>
    </submittedName>
</protein>
<evidence type="ECO:0000256" key="2">
    <source>
        <dbReference type="ARBA" id="ARBA00005695"/>
    </source>
</evidence>
<comment type="caution">
    <text evidence="7">The sequence shown here is derived from an EMBL/GenBank/DDBJ whole genome shotgun (WGS) entry which is preliminary data.</text>
</comment>
<evidence type="ECO:0000256" key="3">
    <source>
        <dbReference type="ARBA" id="ARBA00022448"/>
    </source>
</evidence>
<feature type="chain" id="PRO_5045299375" evidence="5">
    <location>
        <begin position="25"/>
        <end position="500"/>
    </location>
</feature>
<organism evidence="7 8">
    <name type="scientific">Nocardioides yefusunii</name>
    <dbReference type="NCBI Taxonomy" id="2500546"/>
    <lineage>
        <taxon>Bacteria</taxon>
        <taxon>Bacillati</taxon>
        <taxon>Actinomycetota</taxon>
        <taxon>Actinomycetes</taxon>
        <taxon>Propionibacteriales</taxon>
        <taxon>Nocardioidaceae</taxon>
        <taxon>Nocardioides</taxon>
    </lineage>
</organism>
<comment type="similarity">
    <text evidence="2">Belongs to the bacterial solute-binding protein 5 family.</text>
</comment>
<keyword evidence="3" id="KW-0813">Transport</keyword>
<feature type="domain" description="Solute-binding protein family 5" evidence="6">
    <location>
        <begin position="76"/>
        <end position="421"/>
    </location>
</feature>
<evidence type="ECO:0000256" key="4">
    <source>
        <dbReference type="ARBA" id="ARBA00022729"/>
    </source>
</evidence>
<evidence type="ECO:0000313" key="7">
    <source>
        <dbReference type="EMBL" id="MFC6153725.1"/>
    </source>
</evidence>
<dbReference type="Gene3D" id="3.10.105.10">
    <property type="entry name" value="Dipeptide-binding Protein, Domain 3"/>
    <property type="match status" value="1"/>
</dbReference>
<proteinExistence type="inferred from homology"/>
<feature type="signal peptide" evidence="5">
    <location>
        <begin position="1"/>
        <end position="24"/>
    </location>
</feature>
<dbReference type="InterPro" id="IPR030678">
    <property type="entry name" value="Peptide/Ni-bd"/>
</dbReference>
<dbReference type="EMBL" id="JBHSQI010000004">
    <property type="protein sequence ID" value="MFC6153725.1"/>
    <property type="molecule type" value="Genomic_DNA"/>
</dbReference>
<dbReference type="InterPro" id="IPR000914">
    <property type="entry name" value="SBP_5_dom"/>
</dbReference>
<evidence type="ECO:0000256" key="1">
    <source>
        <dbReference type="ARBA" id="ARBA00004193"/>
    </source>
</evidence>
<evidence type="ECO:0000259" key="6">
    <source>
        <dbReference type="Pfam" id="PF00496"/>
    </source>
</evidence>
<dbReference type="InterPro" id="IPR023765">
    <property type="entry name" value="SBP_5_CS"/>
</dbReference>
<dbReference type="PANTHER" id="PTHR30290">
    <property type="entry name" value="PERIPLASMIC BINDING COMPONENT OF ABC TRANSPORTER"/>
    <property type="match status" value="1"/>
</dbReference>
<dbReference type="Gene3D" id="3.90.76.10">
    <property type="entry name" value="Dipeptide-binding Protein, Domain 1"/>
    <property type="match status" value="1"/>
</dbReference>
<dbReference type="PIRSF" id="PIRSF002741">
    <property type="entry name" value="MppA"/>
    <property type="match status" value="1"/>
</dbReference>
<dbReference type="Pfam" id="PF00496">
    <property type="entry name" value="SBP_bac_5"/>
    <property type="match status" value="1"/>
</dbReference>
<dbReference type="RefSeq" id="WP_128219986.1">
    <property type="nucleotide sequence ID" value="NZ_CP034929.1"/>
</dbReference>
<dbReference type="SUPFAM" id="SSF53850">
    <property type="entry name" value="Periplasmic binding protein-like II"/>
    <property type="match status" value="1"/>
</dbReference>
<dbReference type="PROSITE" id="PS51257">
    <property type="entry name" value="PROKAR_LIPOPROTEIN"/>
    <property type="match status" value="1"/>
</dbReference>
<gene>
    <name evidence="7" type="ORF">ACFPWU_08620</name>
</gene>
<keyword evidence="8" id="KW-1185">Reference proteome</keyword>
<dbReference type="Proteomes" id="UP001596098">
    <property type="component" value="Unassembled WGS sequence"/>
</dbReference>
<dbReference type="InterPro" id="IPR039424">
    <property type="entry name" value="SBP_5"/>
</dbReference>
<dbReference type="CDD" id="cd00995">
    <property type="entry name" value="PBP2_NikA_DppA_OppA_like"/>
    <property type="match status" value="1"/>
</dbReference>
<evidence type="ECO:0000313" key="8">
    <source>
        <dbReference type="Proteomes" id="UP001596098"/>
    </source>
</evidence>
<accession>A0ABW1R0V8</accession>
<dbReference type="PROSITE" id="PS01040">
    <property type="entry name" value="SBP_BACTERIAL_5"/>
    <property type="match status" value="1"/>
</dbReference>
<sequence>MKNTLKRSLAALAVGATLAGALTACGGSDENSGSAADLIKVGTTISLGQIDPMAMQYKTIQHNVFDGLVRVTPTGEVEGRLATEWTRVDDTTVDFTLREGVKFHDGTDVTVEDVVYSFNEPKENATLASTLIMTITGVEAVDEKTVRITTASPDPLLLKSVGQISIVPAKVYEAKGGVEFAKAPIGTGPYKVATIDGDQKVTLEVNDDFWGEKAKTPKVELQYFADGNALATAFESGQVDVAHELPPTALKTLEGNDDFVVKSGYAGNQNMITFNSTKGVFKDEAVREAANKAIDAQGLIEALTYGQGLLEDGQLPIDGIFGYSADIKRPAYDAAAAKAAVKKAGAEGAKIVIAGPSLYKPLLEVVAAQLSEAGFKPVVDSLETSVWLDGLRNGSNADVFYKGVSDMGFFDADRSLSQLARGEKAMVKDAKYSELYAAQRTELDETKREQAIQAVSEYVADKDFVLWTYGRPSVNATIDEVSGLTFDNGLMLLLDDAVKK</sequence>
<reference evidence="8" key="1">
    <citation type="journal article" date="2019" name="Int. J. Syst. Evol. Microbiol.">
        <title>The Global Catalogue of Microorganisms (GCM) 10K type strain sequencing project: providing services to taxonomists for standard genome sequencing and annotation.</title>
        <authorList>
            <consortium name="The Broad Institute Genomics Platform"/>
            <consortium name="The Broad Institute Genome Sequencing Center for Infectious Disease"/>
            <person name="Wu L."/>
            <person name="Ma J."/>
        </authorList>
    </citation>
    <scope>NUCLEOTIDE SEQUENCE [LARGE SCALE GENOMIC DNA]</scope>
    <source>
        <strain evidence="8">DFY28</strain>
    </source>
</reference>
<dbReference type="PANTHER" id="PTHR30290:SF9">
    <property type="entry name" value="OLIGOPEPTIDE-BINDING PROTEIN APPA"/>
    <property type="match status" value="1"/>
</dbReference>
<name>A0ABW1R0V8_9ACTN</name>